<dbReference type="VEuPathDB" id="FungiDB:An02g04890"/>
<name>A0AAJ8BWU3_ASPNG</name>
<proteinExistence type="predicted"/>
<reference evidence="2" key="1">
    <citation type="submission" date="2025-02" db="EMBL/GenBank/DDBJ databases">
        <authorList>
            <consortium name="NCBI Genome Project"/>
        </authorList>
    </citation>
    <scope>NUCLEOTIDE SEQUENCE</scope>
</reference>
<organism evidence="2">
    <name type="scientific">Aspergillus niger</name>
    <dbReference type="NCBI Taxonomy" id="5061"/>
    <lineage>
        <taxon>Eukaryota</taxon>
        <taxon>Fungi</taxon>
        <taxon>Dikarya</taxon>
        <taxon>Ascomycota</taxon>
        <taxon>Pezizomycotina</taxon>
        <taxon>Eurotiomycetes</taxon>
        <taxon>Eurotiomycetidae</taxon>
        <taxon>Eurotiales</taxon>
        <taxon>Aspergillaceae</taxon>
        <taxon>Aspergillus</taxon>
        <taxon>Aspergillus subgen. Circumdati</taxon>
    </lineage>
</organism>
<dbReference type="GeneID" id="84590311"/>
<accession>A0AAJ8BWU3</accession>
<feature type="signal peptide" evidence="1">
    <location>
        <begin position="1"/>
        <end position="19"/>
    </location>
</feature>
<dbReference type="RefSeq" id="XP_059605138.1">
    <property type="nucleotide sequence ID" value="XM_059746272.1"/>
</dbReference>
<feature type="chain" id="PRO_5044768930" evidence="1">
    <location>
        <begin position="20"/>
        <end position="254"/>
    </location>
</feature>
<sequence>MKLAFRFLALSTLIRGSVRLSTVSNRLACFDMHPEWANFAGRYLVSDSGEWGSRQANSAVVGCCKGFQETMLCLWAAASDFPAIIVGFVVPVLLPGHTFVNCDGRVYSYTILDVCSRGISTQARTTDRLVYGATRDPLWLAFVSGRLGRLASPHLKVLGAPTRLNRYTSHENSGPGISTEKLLLFQQTLCHEWLPSAWWKEDNMEAWHLHPVQKLPANEPLGENYGDGFILVLVGLEDSMYPPRMPREAESLGQ</sequence>
<dbReference type="KEGG" id="ang:An02g04890"/>
<evidence type="ECO:0000313" key="2">
    <source>
        <dbReference type="RefSeq" id="XP_059605138.1"/>
    </source>
</evidence>
<dbReference type="AlphaFoldDB" id="A0AAJ8BWU3"/>
<protein>
    <submittedName>
        <fullName evidence="2">Uncharacterized protein</fullName>
    </submittedName>
</protein>
<gene>
    <name evidence="2" type="ORF">An02g04890</name>
</gene>
<evidence type="ECO:0000256" key="1">
    <source>
        <dbReference type="SAM" id="SignalP"/>
    </source>
</evidence>
<keyword evidence="1" id="KW-0732">Signal</keyword>
<reference evidence="2" key="2">
    <citation type="submission" date="2025-08" db="UniProtKB">
        <authorList>
            <consortium name="RefSeq"/>
        </authorList>
    </citation>
    <scope>IDENTIFICATION</scope>
</reference>